<dbReference type="AlphaFoldDB" id="A0AAV1A4B7"/>
<name>A0AAV1A4B7_VICFA</name>
<organism evidence="1 2">
    <name type="scientific">Vicia faba</name>
    <name type="common">Broad bean</name>
    <name type="synonym">Faba vulgaris</name>
    <dbReference type="NCBI Taxonomy" id="3906"/>
    <lineage>
        <taxon>Eukaryota</taxon>
        <taxon>Viridiplantae</taxon>
        <taxon>Streptophyta</taxon>
        <taxon>Embryophyta</taxon>
        <taxon>Tracheophyta</taxon>
        <taxon>Spermatophyta</taxon>
        <taxon>Magnoliopsida</taxon>
        <taxon>eudicotyledons</taxon>
        <taxon>Gunneridae</taxon>
        <taxon>Pentapetalae</taxon>
        <taxon>rosids</taxon>
        <taxon>fabids</taxon>
        <taxon>Fabales</taxon>
        <taxon>Fabaceae</taxon>
        <taxon>Papilionoideae</taxon>
        <taxon>50 kb inversion clade</taxon>
        <taxon>NPAAA clade</taxon>
        <taxon>Hologalegina</taxon>
        <taxon>IRL clade</taxon>
        <taxon>Fabeae</taxon>
        <taxon>Vicia</taxon>
    </lineage>
</organism>
<protein>
    <submittedName>
        <fullName evidence="1">Uncharacterized protein</fullName>
    </submittedName>
</protein>
<sequence>MVLVDSKRDMIQVIIPPHLILKFKDGRFQSNMLVDVVGGVIEIRQTQMIADNNKNKIVFTITDMSKFLVQCTFMGLTCYTVLRLLQELHEIWYKLDVMTIDEKFKAEFVFWNGDCAKLIGKSVVQMKRELIETNEDNPLESAYKLDAILKKELAIRPVFQPKYGRLSVIGFKDDEDSRKKIRDCFKPDEIIFMDFFVV</sequence>
<accession>A0AAV1A4B7</accession>
<evidence type="ECO:0000313" key="2">
    <source>
        <dbReference type="Proteomes" id="UP001157006"/>
    </source>
</evidence>
<keyword evidence="2" id="KW-1185">Reference proteome</keyword>
<proteinExistence type="predicted"/>
<evidence type="ECO:0000313" key="1">
    <source>
        <dbReference type="EMBL" id="CAI8604822.1"/>
    </source>
</evidence>
<dbReference type="Proteomes" id="UP001157006">
    <property type="component" value="Chromosome 3"/>
</dbReference>
<dbReference type="EMBL" id="OX451738">
    <property type="protein sequence ID" value="CAI8604822.1"/>
    <property type="molecule type" value="Genomic_DNA"/>
</dbReference>
<gene>
    <name evidence="1" type="ORF">VFH_III151800</name>
</gene>
<reference evidence="1 2" key="1">
    <citation type="submission" date="2023-01" db="EMBL/GenBank/DDBJ databases">
        <authorList>
            <person name="Kreplak J."/>
        </authorList>
    </citation>
    <scope>NUCLEOTIDE SEQUENCE [LARGE SCALE GENOMIC DNA]</scope>
</reference>